<proteinExistence type="predicted"/>
<dbReference type="eggNOG" id="arCOG11186">
    <property type="taxonomic scope" value="Archaea"/>
</dbReference>
<keyword evidence="1" id="KW-0812">Transmembrane</keyword>
<keyword evidence="1" id="KW-1133">Transmembrane helix</keyword>
<dbReference type="STRING" id="29540.C481_04586"/>
<dbReference type="EMBL" id="AOIO01000013">
    <property type="protein sequence ID" value="ELZ04017.1"/>
    <property type="molecule type" value="Genomic_DNA"/>
</dbReference>
<protein>
    <submittedName>
        <fullName evidence="2">Uncharacterized protein</fullName>
    </submittedName>
</protein>
<feature type="transmembrane region" description="Helical" evidence="1">
    <location>
        <begin position="38"/>
        <end position="62"/>
    </location>
</feature>
<feature type="transmembrane region" description="Helical" evidence="1">
    <location>
        <begin position="12"/>
        <end position="31"/>
    </location>
</feature>
<dbReference type="AlphaFoldDB" id="M0B0F4"/>
<accession>M0B0F4</accession>
<reference evidence="2 3" key="1">
    <citation type="journal article" date="2014" name="PLoS Genet.">
        <title>Phylogenetically driven sequencing of extremely halophilic archaea reveals strategies for static and dynamic osmo-response.</title>
        <authorList>
            <person name="Becker E.A."/>
            <person name="Seitzer P.M."/>
            <person name="Tritt A."/>
            <person name="Larsen D."/>
            <person name="Krusor M."/>
            <person name="Yao A.I."/>
            <person name="Wu D."/>
            <person name="Madern D."/>
            <person name="Eisen J.A."/>
            <person name="Darling A.E."/>
            <person name="Facciotti M.T."/>
        </authorList>
    </citation>
    <scope>NUCLEOTIDE SEQUENCE [LARGE SCALE GENOMIC DNA]</scope>
    <source>
        <strain evidence="2 3">DSM 12278</strain>
    </source>
</reference>
<evidence type="ECO:0000256" key="1">
    <source>
        <dbReference type="SAM" id="Phobius"/>
    </source>
</evidence>
<evidence type="ECO:0000313" key="3">
    <source>
        <dbReference type="Proteomes" id="UP000011554"/>
    </source>
</evidence>
<keyword evidence="3" id="KW-1185">Reference proteome</keyword>
<sequence length="69" mass="7330">MVGICRTTTGRWLLGVVLAVVVLLPLAAIQLEISPHRVTLGTVVVTALLLIGTISLPALLFAEWHGTDE</sequence>
<dbReference type="PATRIC" id="fig|29540.5.peg.926"/>
<name>M0B0F4_NATA1</name>
<organism evidence="2 3">
    <name type="scientific">Natrialba asiatica (strain ATCC 700177 / DSM 12278 / JCM 9576 / FERM P-10747 / NBRC 102637 / 172P1)</name>
    <dbReference type="NCBI Taxonomy" id="29540"/>
    <lineage>
        <taxon>Archaea</taxon>
        <taxon>Methanobacteriati</taxon>
        <taxon>Methanobacteriota</taxon>
        <taxon>Stenosarchaea group</taxon>
        <taxon>Halobacteria</taxon>
        <taxon>Halobacteriales</taxon>
        <taxon>Natrialbaceae</taxon>
        <taxon>Natrialba</taxon>
    </lineage>
</organism>
<evidence type="ECO:0000313" key="2">
    <source>
        <dbReference type="EMBL" id="ELZ04017.1"/>
    </source>
</evidence>
<gene>
    <name evidence="2" type="ORF">C481_04586</name>
</gene>
<dbReference type="Proteomes" id="UP000011554">
    <property type="component" value="Unassembled WGS sequence"/>
</dbReference>
<dbReference type="RefSeq" id="WP_006107843.1">
    <property type="nucleotide sequence ID" value="NZ_AOIO01000013.1"/>
</dbReference>
<keyword evidence="1" id="KW-0472">Membrane</keyword>
<comment type="caution">
    <text evidence="2">The sequence shown here is derived from an EMBL/GenBank/DDBJ whole genome shotgun (WGS) entry which is preliminary data.</text>
</comment>